<feature type="binding site" evidence="7">
    <location>
        <position position="68"/>
    </location>
    <ligand>
        <name>tRNA</name>
        <dbReference type="ChEBI" id="CHEBI:17843"/>
    </ligand>
</feature>
<dbReference type="HAMAP" id="MF_00083">
    <property type="entry name" value="Pept_tRNA_hydro_bact"/>
    <property type="match status" value="1"/>
</dbReference>
<dbReference type="GO" id="GO:0004045">
    <property type="term" value="F:peptidyl-tRNA hydrolase activity"/>
    <property type="evidence" value="ECO:0007669"/>
    <property type="project" value="UniProtKB-UniRule"/>
</dbReference>
<comment type="similarity">
    <text evidence="5 7 9">Belongs to the PTH family.</text>
</comment>
<keyword evidence="11" id="KW-1185">Reference proteome</keyword>
<dbReference type="AlphaFoldDB" id="A0A2P6ATN1"/>
<dbReference type="PROSITE" id="PS01195">
    <property type="entry name" value="PEPT_TRNA_HYDROL_1"/>
    <property type="match status" value="1"/>
</dbReference>
<feature type="binding site" evidence="7">
    <location>
        <position position="70"/>
    </location>
    <ligand>
        <name>tRNA</name>
        <dbReference type="ChEBI" id="CHEBI:17843"/>
    </ligand>
</feature>
<evidence type="ECO:0000256" key="3">
    <source>
        <dbReference type="ARBA" id="ARBA00022801"/>
    </source>
</evidence>
<evidence type="ECO:0000313" key="10">
    <source>
        <dbReference type="EMBL" id="PQA48237.1"/>
    </source>
</evidence>
<evidence type="ECO:0000256" key="7">
    <source>
        <dbReference type="HAMAP-Rule" id="MF_00083"/>
    </source>
</evidence>
<feature type="binding site" evidence="7">
    <location>
        <position position="17"/>
    </location>
    <ligand>
        <name>tRNA</name>
        <dbReference type="ChEBI" id="CHEBI:17843"/>
    </ligand>
</feature>
<name>A0A2P6ATN1_9GAMM</name>
<evidence type="ECO:0000256" key="8">
    <source>
        <dbReference type="RuleBase" id="RU000673"/>
    </source>
</evidence>
<comment type="function">
    <text evidence="7">Catalyzes the release of premature peptidyl moieties from peptidyl-tRNA molecules trapped in stalled 50S ribosomal subunits, and thus maintains levels of free tRNAs and 50S ribosomes.</text>
</comment>
<dbReference type="EC" id="3.1.1.29" evidence="1 7"/>
<gene>
    <name evidence="7" type="primary">pth</name>
    <name evidence="10" type="ORF">C5O18_03510</name>
</gene>
<evidence type="ECO:0000256" key="4">
    <source>
        <dbReference type="ARBA" id="ARBA00022884"/>
    </source>
</evidence>
<dbReference type="FunFam" id="3.40.50.1470:FF:000001">
    <property type="entry name" value="Peptidyl-tRNA hydrolase"/>
    <property type="match status" value="1"/>
</dbReference>
<evidence type="ECO:0000256" key="6">
    <source>
        <dbReference type="ARBA" id="ARBA00050038"/>
    </source>
</evidence>
<dbReference type="InterPro" id="IPR001328">
    <property type="entry name" value="Pept_tRNA_hydro"/>
</dbReference>
<dbReference type="InterPro" id="IPR036416">
    <property type="entry name" value="Pept_tRNA_hydro_sf"/>
</dbReference>
<dbReference type="RefSeq" id="WP_105191506.1">
    <property type="nucleotide sequence ID" value="NZ_PTQZ01000050.1"/>
</dbReference>
<proteinExistence type="inferred from homology"/>
<dbReference type="CDD" id="cd00462">
    <property type="entry name" value="PTH"/>
    <property type="match status" value="1"/>
</dbReference>
<reference evidence="11" key="1">
    <citation type="submission" date="2018-02" db="EMBL/GenBank/DDBJ databases">
        <title>Genome sequencing of Solimonas sp. HR-BB.</title>
        <authorList>
            <person name="Lee Y."/>
            <person name="Jeon C.O."/>
        </authorList>
    </citation>
    <scope>NUCLEOTIDE SEQUENCE [LARGE SCALE GENOMIC DNA]</scope>
    <source>
        <strain evidence="11">HR-E</strain>
    </source>
</reference>
<evidence type="ECO:0000256" key="9">
    <source>
        <dbReference type="RuleBase" id="RU004320"/>
    </source>
</evidence>
<keyword evidence="3 7" id="KW-0378">Hydrolase</keyword>
<comment type="catalytic activity">
    <reaction evidence="7 8">
        <text>an N-acyl-L-alpha-aminoacyl-tRNA + H2O = an N-acyl-L-amino acid + a tRNA + H(+)</text>
        <dbReference type="Rhea" id="RHEA:54448"/>
        <dbReference type="Rhea" id="RHEA-COMP:10123"/>
        <dbReference type="Rhea" id="RHEA-COMP:13883"/>
        <dbReference type="ChEBI" id="CHEBI:15377"/>
        <dbReference type="ChEBI" id="CHEBI:15378"/>
        <dbReference type="ChEBI" id="CHEBI:59874"/>
        <dbReference type="ChEBI" id="CHEBI:78442"/>
        <dbReference type="ChEBI" id="CHEBI:138191"/>
        <dbReference type="EC" id="3.1.1.29"/>
    </reaction>
</comment>
<feature type="active site" description="Proton acceptor" evidence="7">
    <location>
        <position position="22"/>
    </location>
</feature>
<dbReference type="OrthoDB" id="9800507at2"/>
<dbReference type="EMBL" id="PTQZ01000050">
    <property type="protein sequence ID" value="PQA48237.1"/>
    <property type="molecule type" value="Genomic_DNA"/>
</dbReference>
<dbReference type="GO" id="GO:0006515">
    <property type="term" value="P:protein quality control for misfolded or incompletely synthesized proteins"/>
    <property type="evidence" value="ECO:0007669"/>
    <property type="project" value="UniProtKB-UniRule"/>
</dbReference>
<protein>
    <recommendedName>
        <fullName evidence="6 7">Peptidyl-tRNA hydrolase</fullName>
        <shortName evidence="7">Pth</shortName>
        <ecNumber evidence="1 7">3.1.1.29</ecNumber>
    </recommendedName>
</protein>
<keyword evidence="2 7" id="KW-0820">tRNA-binding</keyword>
<evidence type="ECO:0000256" key="1">
    <source>
        <dbReference type="ARBA" id="ARBA00013260"/>
    </source>
</evidence>
<dbReference type="Pfam" id="PF01195">
    <property type="entry name" value="Pept_tRNA_hydro"/>
    <property type="match status" value="1"/>
</dbReference>
<evidence type="ECO:0000313" key="11">
    <source>
        <dbReference type="Proteomes" id="UP000243900"/>
    </source>
</evidence>
<dbReference type="PANTHER" id="PTHR17224">
    <property type="entry name" value="PEPTIDYL-TRNA HYDROLASE"/>
    <property type="match status" value="1"/>
</dbReference>
<dbReference type="NCBIfam" id="TIGR00447">
    <property type="entry name" value="pth"/>
    <property type="match status" value="1"/>
</dbReference>
<comment type="caution">
    <text evidence="10">The sequence shown here is derived from an EMBL/GenBank/DDBJ whole genome shotgun (WGS) entry which is preliminary data.</text>
</comment>
<comment type="function">
    <text evidence="7">Hydrolyzes ribosome-free peptidyl-tRNAs (with 1 or more amino acids incorporated), which drop off the ribosome during protein synthesis, or as a result of ribosome stalling.</text>
</comment>
<dbReference type="GO" id="GO:0005737">
    <property type="term" value="C:cytoplasm"/>
    <property type="evidence" value="ECO:0007669"/>
    <property type="project" value="UniProtKB-SubCell"/>
</dbReference>
<feature type="site" description="Discriminates between blocked and unblocked aminoacyl-tRNA" evidence="7">
    <location>
        <position position="12"/>
    </location>
</feature>
<feature type="site" description="Stabilizes the basic form of H active site to accept a proton" evidence="7">
    <location>
        <position position="95"/>
    </location>
</feature>
<sequence length="197" mass="20784">MTAPRLIVGLANPGPQYAETRHNAGAWFVERLADRLGVRLAPDAKAFGLSARASVNGQDVRLLVPTTYMNRSGQSIGAVAGFYKITPAEILVAHDELDLPPGQIRLKTGGGHGGHNGLRDTISALGNQNGFHRLRVGIGHPGSSALVTGFVLGKAPRSEQDLIDQAVDEALRHTDALLAGELARVMNQLNGFKAGQA</sequence>
<dbReference type="GO" id="GO:0000049">
    <property type="term" value="F:tRNA binding"/>
    <property type="evidence" value="ECO:0007669"/>
    <property type="project" value="UniProtKB-UniRule"/>
</dbReference>
<dbReference type="InterPro" id="IPR018171">
    <property type="entry name" value="Pept_tRNA_hydro_CS"/>
</dbReference>
<evidence type="ECO:0000256" key="5">
    <source>
        <dbReference type="ARBA" id="ARBA00038063"/>
    </source>
</evidence>
<dbReference type="PANTHER" id="PTHR17224:SF1">
    <property type="entry name" value="PEPTIDYL-TRNA HYDROLASE"/>
    <property type="match status" value="1"/>
</dbReference>
<keyword evidence="4 7" id="KW-0694">RNA-binding</keyword>
<feature type="binding site" evidence="7">
    <location>
        <position position="116"/>
    </location>
    <ligand>
        <name>tRNA</name>
        <dbReference type="ChEBI" id="CHEBI:17843"/>
    </ligand>
</feature>
<keyword evidence="7" id="KW-0963">Cytoplasm</keyword>
<dbReference type="Proteomes" id="UP000243900">
    <property type="component" value="Unassembled WGS sequence"/>
</dbReference>
<accession>A0A2P6ATN1</accession>
<organism evidence="10 11">
    <name type="scientific">Amnimonas aquatica</name>
    <dbReference type="NCBI Taxonomy" id="2094561"/>
    <lineage>
        <taxon>Bacteria</taxon>
        <taxon>Pseudomonadati</taxon>
        <taxon>Pseudomonadota</taxon>
        <taxon>Gammaproteobacteria</taxon>
        <taxon>Moraxellales</taxon>
        <taxon>Moraxellaceae</taxon>
        <taxon>Amnimonas</taxon>
    </lineage>
</organism>
<evidence type="ECO:0000256" key="2">
    <source>
        <dbReference type="ARBA" id="ARBA00022555"/>
    </source>
</evidence>
<comment type="subunit">
    <text evidence="7">Monomer.</text>
</comment>
<dbReference type="GO" id="GO:0072344">
    <property type="term" value="P:rescue of stalled ribosome"/>
    <property type="evidence" value="ECO:0007669"/>
    <property type="project" value="UniProtKB-UniRule"/>
</dbReference>
<dbReference type="Gene3D" id="3.40.50.1470">
    <property type="entry name" value="Peptidyl-tRNA hydrolase"/>
    <property type="match status" value="1"/>
</dbReference>
<dbReference type="SUPFAM" id="SSF53178">
    <property type="entry name" value="Peptidyl-tRNA hydrolase-like"/>
    <property type="match status" value="1"/>
</dbReference>
<dbReference type="PROSITE" id="PS01196">
    <property type="entry name" value="PEPT_TRNA_HYDROL_2"/>
    <property type="match status" value="1"/>
</dbReference>
<comment type="subcellular location">
    <subcellularLocation>
        <location evidence="7">Cytoplasm</location>
    </subcellularLocation>
</comment>